<dbReference type="PANTHER" id="PTHR23011">
    <property type="entry name" value="CYCLIC NUCLEOTIDE-BINDING DOMAIN CONTAINING PROTEIN"/>
    <property type="match status" value="1"/>
</dbReference>
<dbReference type="InterPro" id="IPR018490">
    <property type="entry name" value="cNMP-bd_dom_sf"/>
</dbReference>
<dbReference type="GO" id="GO:0030552">
    <property type="term" value="F:cAMP binding"/>
    <property type="evidence" value="ECO:0007669"/>
    <property type="project" value="TreeGrafter"/>
</dbReference>
<proteinExistence type="predicted"/>
<dbReference type="Gene3D" id="2.60.120.10">
    <property type="entry name" value="Jelly Rolls"/>
    <property type="match status" value="1"/>
</dbReference>
<dbReference type="EnsemblMetazoa" id="CLYHEMT023410.2">
    <property type="protein sequence ID" value="CLYHEMP023410.2"/>
    <property type="gene ID" value="CLYHEMG023410"/>
</dbReference>
<reference evidence="3" key="1">
    <citation type="submission" date="2021-01" db="UniProtKB">
        <authorList>
            <consortium name="EnsemblMetazoa"/>
        </authorList>
    </citation>
    <scope>IDENTIFICATION</scope>
</reference>
<evidence type="ECO:0000259" key="2">
    <source>
        <dbReference type="PROSITE" id="PS50042"/>
    </source>
</evidence>
<dbReference type="GO" id="GO:0007283">
    <property type="term" value="P:spermatogenesis"/>
    <property type="evidence" value="ECO:0007669"/>
    <property type="project" value="TreeGrafter"/>
</dbReference>
<dbReference type="SUPFAM" id="SSF51206">
    <property type="entry name" value="cAMP-binding domain-like"/>
    <property type="match status" value="2"/>
</dbReference>
<evidence type="ECO:0000256" key="1">
    <source>
        <dbReference type="SAM" id="MobiDB-lite"/>
    </source>
</evidence>
<evidence type="ECO:0000313" key="4">
    <source>
        <dbReference type="Proteomes" id="UP000594262"/>
    </source>
</evidence>
<feature type="region of interest" description="Disordered" evidence="1">
    <location>
        <begin position="391"/>
        <end position="483"/>
    </location>
</feature>
<keyword evidence="4" id="KW-1185">Reference proteome</keyword>
<dbReference type="InterPro" id="IPR000595">
    <property type="entry name" value="cNMP-bd_dom"/>
</dbReference>
<dbReference type="Pfam" id="PF00027">
    <property type="entry name" value="cNMP_binding"/>
    <property type="match status" value="1"/>
</dbReference>
<dbReference type="CDD" id="cd00038">
    <property type="entry name" value="CAP_ED"/>
    <property type="match status" value="1"/>
</dbReference>
<protein>
    <recommendedName>
        <fullName evidence="2">Cyclic nucleotide-binding domain-containing protein</fullName>
    </recommendedName>
</protein>
<name>A0A7M5XI94_9CNID</name>
<feature type="compositionally biased region" description="Basic and acidic residues" evidence="1">
    <location>
        <begin position="391"/>
        <end position="401"/>
    </location>
</feature>
<evidence type="ECO:0000313" key="3">
    <source>
        <dbReference type="EnsemblMetazoa" id="CLYHEMP023410.2"/>
    </source>
</evidence>
<dbReference type="Proteomes" id="UP000594262">
    <property type="component" value="Unplaced"/>
</dbReference>
<dbReference type="SMART" id="SM00100">
    <property type="entry name" value="cNMP"/>
    <property type="match status" value="1"/>
</dbReference>
<accession>A0A7M5XI94</accession>
<dbReference type="RefSeq" id="XP_066924081.1">
    <property type="nucleotide sequence ID" value="XM_067067980.1"/>
</dbReference>
<dbReference type="GeneID" id="136811380"/>
<organism evidence="3 4">
    <name type="scientific">Clytia hemisphaerica</name>
    <dbReference type="NCBI Taxonomy" id="252671"/>
    <lineage>
        <taxon>Eukaryota</taxon>
        <taxon>Metazoa</taxon>
        <taxon>Cnidaria</taxon>
        <taxon>Hydrozoa</taxon>
        <taxon>Hydroidolina</taxon>
        <taxon>Leptothecata</taxon>
        <taxon>Obeliida</taxon>
        <taxon>Clytiidae</taxon>
        <taxon>Clytia</taxon>
    </lineage>
</organism>
<dbReference type="AlphaFoldDB" id="A0A7M5XI94"/>
<dbReference type="InterPro" id="IPR018488">
    <property type="entry name" value="cNMP-bd_CS"/>
</dbReference>
<feature type="compositionally biased region" description="Polar residues" evidence="1">
    <location>
        <begin position="465"/>
        <end position="483"/>
    </location>
</feature>
<dbReference type="OrthoDB" id="166212at2759"/>
<feature type="compositionally biased region" description="Polar residues" evidence="1">
    <location>
        <begin position="444"/>
        <end position="455"/>
    </location>
</feature>
<feature type="compositionally biased region" description="Polar residues" evidence="1">
    <location>
        <begin position="402"/>
        <end position="425"/>
    </location>
</feature>
<dbReference type="PANTHER" id="PTHR23011:SF43">
    <property type="entry name" value="CYCLIC NUCLEOTIDE-BINDING DOMAIN-CONTAINING PROTEIN 2"/>
    <property type="match status" value="1"/>
</dbReference>
<sequence>MDNGKSTRTFSPKVHLRDAVRKAYQPPKSLALIRLLDRIHRNETPGSGKDAEITSMENQREILKKKIQRRRAMMKNKLRVAVHSANREQKVEKICYKKYFQTMARRVLLLNRVFARMRACAMENGDHSGICSNAMQLKDSVQEEERDLLFNPNNFKCRQQVSFPIWARKVCKSKPEHRTPEQLHNIVSIMRQLKDFRKYSKKMQLLLAKIARYEGFGRRRVVIRKGHFGVCFYFVFSGSVGVVIDTDEDKAFDKDGRSLVNVMRKGDSFGEVALVQKCRRSATAVCMEYTEFLVIDKDQFYELGIDKFAEEEMMFRFNFMKSLDIFSTWKDDDLIELASGGRNMEYLCDKVIEEDSTKSEFIWIITKGHAHVLRLLDLPVLENLQRNEMFKNQKDRKKNREMTSAGTSRSGYYSAKSTDLNSKPTSPGGLLPGYNTPARLTPVSPISETTVNQQRRSIKKRDSNHSLSSGYSSDAGRTSPRQNWQNLRKKAIKKIKTPKFVNQLSEIPSWQRIAGAESCKGNLGLGAYIRIDTLGHGDVFGFKYAAKEENRHVDCLKKFVLLSAGCDVIRISKPNVQKMTDNETISKIEQFEPGYPSDEILFEVYRRYHDWRTFREKLVDDIALYQTNVTKAINNRSLSIPKIPRIENKAYSRIQSPVEHWNMLKEEGHLKQEENSQWKVTPIPSTEKDMDEVIKRLRAAPFLQDQLLKAKGSQRQLILTHGGDRVNRFPKVVTIKQ</sequence>
<dbReference type="PROSITE" id="PS50042">
    <property type="entry name" value="CNMP_BINDING_3"/>
    <property type="match status" value="1"/>
</dbReference>
<dbReference type="PROSITE" id="PS00889">
    <property type="entry name" value="CNMP_BINDING_2"/>
    <property type="match status" value="1"/>
</dbReference>
<dbReference type="InterPro" id="IPR014710">
    <property type="entry name" value="RmlC-like_jellyroll"/>
</dbReference>
<feature type="domain" description="Cyclic nucleotide-binding" evidence="2">
    <location>
        <begin position="195"/>
        <end position="303"/>
    </location>
</feature>